<dbReference type="InterPro" id="IPR005330">
    <property type="entry name" value="MHYT_dom"/>
</dbReference>
<evidence type="ECO:0000313" key="3">
    <source>
        <dbReference type="EMBL" id="NKE72205.1"/>
    </source>
</evidence>
<keyword evidence="1" id="KW-0812">Transmembrane</keyword>
<feature type="transmembrane region" description="Helical" evidence="1">
    <location>
        <begin position="80"/>
        <end position="103"/>
    </location>
</feature>
<dbReference type="PROSITE" id="PS50924">
    <property type="entry name" value="MHYT"/>
    <property type="match status" value="1"/>
</dbReference>
<feature type="transmembrane region" description="Helical" evidence="1">
    <location>
        <begin position="228"/>
        <end position="246"/>
    </location>
</feature>
<dbReference type="GO" id="GO:0016020">
    <property type="term" value="C:membrane"/>
    <property type="evidence" value="ECO:0007669"/>
    <property type="project" value="UniProtKB-UniRule"/>
</dbReference>
<feature type="transmembrane region" description="Helical" evidence="1">
    <location>
        <begin position="50"/>
        <end position="74"/>
    </location>
</feature>
<feature type="transmembrane region" description="Helical" evidence="1">
    <location>
        <begin position="16"/>
        <end position="38"/>
    </location>
</feature>
<feature type="transmembrane region" description="Helical" evidence="1">
    <location>
        <begin position="115"/>
        <end position="136"/>
    </location>
</feature>
<dbReference type="EMBL" id="VTOW01000003">
    <property type="protein sequence ID" value="NKE72205.1"/>
    <property type="molecule type" value="Genomic_DNA"/>
</dbReference>
<organism evidence="3 4">
    <name type="scientific">Candidatus Manganitrophus noduliformans</name>
    <dbReference type="NCBI Taxonomy" id="2606439"/>
    <lineage>
        <taxon>Bacteria</taxon>
        <taxon>Pseudomonadati</taxon>
        <taxon>Nitrospirota</taxon>
        <taxon>Nitrospiria</taxon>
        <taxon>Candidatus Troglogloeales</taxon>
        <taxon>Candidatus Manganitrophaceae</taxon>
        <taxon>Candidatus Manganitrophus</taxon>
    </lineage>
</organism>
<feature type="transmembrane region" description="Helical" evidence="1">
    <location>
        <begin position="148"/>
        <end position="167"/>
    </location>
</feature>
<evidence type="ECO:0000256" key="1">
    <source>
        <dbReference type="PROSITE-ProRule" id="PRU00244"/>
    </source>
</evidence>
<keyword evidence="1" id="KW-1133">Transmembrane helix</keyword>
<proteinExistence type="predicted"/>
<evidence type="ECO:0000313" key="4">
    <source>
        <dbReference type="Proteomes" id="UP000534783"/>
    </source>
</evidence>
<reference evidence="3 4" key="1">
    <citation type="journal article" date="2020" name="Nature">
        <title>Bacterial chemolithoautotrophy via manganese oxidation.</title>
        <authorList>
            <person name="Yu H."/>
            <person name="Leadbetter J.R."/>
        </authorList>
    </citation>
    <scope>NUCLEOTIDE SEQUENCE [LARGE SCALE GENOMIC DNA]</scope>
    <source>
        <strain evidence="3 4">Mn-1</strain>
    </source>
</reference>
<dbReference type="Proteomes" id="UP000534783">
    <property type="component" value="Unassembled WGS sequence"/>
</dbReference>
<accession>A0A7X6IC80</accession>
<name>A0A7X6IC80_9BACT</name>
<evidence type="ECO:0000259" key="2">
    <source>
        <dbReference type="PROSITE" id="PS50924"/>
    </source>
</evidence>
<gene>
    <name evidence="3" type="ORF">MNODULE_15760</name>
</gene>
<dbReference type="RefSeq" id="WP_168061656.1">
    <property type="nucleotide sequence ID" value="NZ_VTOW01000003.1"/>
</dbReference>
<protein>
    <recommendedName>
        <fullName evidence="2">MHYT domain-containing protein</fullName>
    </recommendedName>
</protein>
<comment type="caution">
    <text evidence="3">The sequence shown here is derived from an EMBL/GenBank/DDBJ whole genome shotgun (WGS) entry which is preliminary data.</text>
</comment>
<feature type="transmembrane region" description="Helical" evidence="1">
    <location>
        <begin position="187"/>
        <end position="208"/>
    </location>
</feature>
<dbReference type="PANTHER" id="PTHR35152:SF1">
    <property type="entry name" value="DOMAIN SIGNALLING PROTEIN, PUTATIVE (AFU_ORTHOLOGUE AFUA_5G11310)-RELATED"/>
    <property type="match status" value="1"/>
</dbReference>
<dbReference type="AlphaFoldDB" id="A0A7X6IC80"/>
<dbReference type="PANTHER" id="PTHR35152">
    <property type="entry name" value="DOMAIN SIGNALLING PROTEIN, PUTATIVE (AFU_ORTHOLOGUE AFUA_5G11310)-RELATED"/>
    <property type="match status" value="1"/>
</dbReference>
<dbReference type="Pfam" id="PF03707">
    <property type="entry name" value="MHYT"/>
    <property type="match status" value="3"/>
</dbReference>
<keyword evidence="4" id="KW-1185">Reference proteome</keyword>
<sequence length="269" mass="27830">MLNTGMNMAMTSSYDMLLVVLSIVVAIVASYTALNLAGRVTAAQGGSRTVWLLGGATAMGIGIWSMHFIGMLAFSLPVPISYDIGITIFSMIAAIIASAIALFIVSRNEMGLTQLLLGGVLMGVGIGVMHYSGMWAVRVDATVSYDPVFFLLSVVIAVVVSVVALWLSFHLRNETGGIGLLQKGISAFVMGGAIVGLHYTAMMASNFMPTASSATASAASATGMNSSSLAWGVGIATLLVLGLALISSMMSQRMSVGPVGIPKEARPAR</sequence>
<keyword evidence="1" id="KW-0472">Membrane</keyword>
<feature type="domain" description="MHYT" evidence="2">
    <location>
        <begin position="14"/>
        <end position="208"/>
    </location>
</feature>